<accession>A0A1X1TMX8</accession>
<dbReference type="EMBL" id="AP022613">
    <property type="protein sequence ID" value="BBZ38801.1"/>
    <property type="molecule type" value="Genomic_DNA"/>
</dbReference>
<name>A0A1X1TMX8_9MYCO</name>
<dbReference type="AlphaFoldDB" id="A0A1X1TMX8"/>
<dbReference type="OrthoDB" id="5509947at2"/>
<proteinExistence type="predicted"/>
<keyword evidence="2" id="KW-1185">Reference proteome</keyword>
<evidence type="ECO:0000313" key="2">
    <source>
        <dbReference type="Proteomes" id="UP000467385"/>
    </source>
</evidence>
<dbReference type="Proteomes" id="UP000467385">
    <property type="component" value="Chromosome"/>
</dbReference>
<evidence type="ECO:0000313" key="1">
    <source>
        <dbReference type="EMBL" id="BBZ38801.1"/>
    </source>
</evidence>
<sequence>MTQTQGQPGEQDPQSGQVEISATDRGVAAFHIGQVNTHLHVDGVAGLWDFLQRNQVVSTTTGDPANDIRRQLSQQSPDISVHGTVTEQLGRLRGLPEFALGDYNNYDRDHAQTLSDRVVEATGIPVAVVAVLAFWGDPDTDSWWMPDLQRLARVTRRGGSAWLINLPLVAASMLFYAAGVAAVCAENYGRVAKLLALYGEPIDIAGPVPLPRMLAPNPSAIKLTPAQNYQAVSPTVVEALHLGSDALDDAWQLFEILRLASELMGRSQFDAALAKYTAANRRRDATASLDQTARLQAEATKNGILDDLAGCSPARGLHLLAADKVYSPGTGFRWGSPTAERVAAEVSRDGNQHPIVRGLSISAERIELALRAVSRAVGAAAVAHPANWASGAVPDEIWLDG</sequence>
<protein>
    <submittedName>
        <fullName evidence="1">Uncharacterized protein</fullName>
    </submittedName>
</protein>
<dbReference type="STRING" id="44010.AWC00_05765"/>
<reference evidence="1 2" key="1">
    <citation type="journal article" date="2019" name="Emerg. Microbes Infect.">
        <title>Comprehensive subspecies identification of 175 nontuberculous mycobacteria species based on 7547 genomic profiles.</title>
        <authorList>
            <person name="Matsumoto Y."/>
            <person name="Kinjo T."/>
            <person name="Motooka D."/>
            <person name="Nabeya D."/>
            <person name="Jung N."/>
            <person name="Uechi K."/>
            <person name="Horii T."/>
            <person name="Iida T."/>
            <person name="Fujita J."/>
            <person name="Nakamura S."/>
        </authorList>
    </citation>
    <scope>NUCLEOTIDE SEQUENCE [LARGE SCALE GENOMIC DNA]</scope>
    <source>
        <strain evidence="1 2">JCM 14738</strain>
    </source>
</reference>
<dbReference type="RefSeq" id="WP_085231684.1">
    <property type="nucleotide sequence ID" value="NZ_AP022613.1"/>
</dbReference>
<gene>
    <name evidence="1" type="ORF">MCNS_18640</name>
</gene>
<organism evidence="1 2">
    <name type="scientific">Mycobacterium conspicuum</name>
    <dbReference type="NCBI Taxonomy" id="44010"/>
    <lineage>
        <taxon>Bacteria</taxon>
        <taxon>Bacillati</taxon>
        <taxon>Actinomycetota</taxon>
        <taxon>Actinomycetes</taxon>
        <taxon>Mycobacteriales</taxon>
        <taxon>Mycobacteriaceae</taxon>
        <taxon>Mycobacterium</taxon>
    </lineage>
</organism>